<reference evidence="4" key="1">
    <citation type="submission" date="2011-04" db="EMBL/GenBank/DDBJ databases">
        <title>The complete genome of Treponema brennaborense DSM 12168.</title>
        <authorList>
            <person name="Lucas S."/>
            <person name="Han J."/>
            <person name="Lapidus A."/>
            <person name="Bruce D."/>
            <person name="Goodwin L."/>
            <person name="Pitluck S."/>
            <person name="Peters L."/>
            <person name="Kyrpides N."/>
            <person name="Mavromatis K."/>
            <person name="Ivanova N."/>
            <person name="Mikhailova N."/>
            <person name="Pagani I."/>
            <person name="Teshima H."/>
            <person name="Detter J.C."/>
            <person name="Tapia R."/>
            <person name="Han C."/>
            <person name="Land M."/>
            <person name="Hauser L."/>
            <person name="Markowitz V."/>
            <person name="Cheng J.-F."/>
            <person name="Hugenholtz P."/>
            <person name="Woyke T."/>
            <person name="Wu D."/>
            <person name="Gronow S."/>
            <person name="Wellnitz S."/>
            <person name="Brambilla E."/>
            <person name="Klenk H.-P."/>
            <person name="Eisen J.A."/>
        </authorList>
    </citation>
    <scope>NUCLEOTIDE SEQUENCE [LARGE SCALE GENOMIC DNA]</scope>
    <source>
        <strain evidence="4">DSM 12168 / CIP 105900 / DD5/3</strain>
    </source>
</reference>
<keyword evidence="1" id="KW-0812">Transmembrane</keyword>
<dbReference type="SUPFAM" id="SSF55073">
    <property type="entry name" value="Nucleotide cyclase"/>
    <property type="match status" value="1"/>
</dbReference>
<dbReference type="Gene3D" id="3.30.70.1230">
    <property type="entry name" value="Nucleotide cyclase"/>
    <property type="match status" value="1"/>
</dbReference>
<dbReference type="PROSITE" id="PS50125">
    <property type="entry name" value="GUANYLATE_CYCLASE_2"/>
    <property type="match status" value="1"/>
</dbReference>
<dbReference type="InterPro" id="IPR029787">
    <property type="entry name" value="Nucleotide_cyclase"/>
</dbReference>
<accession>F4LJD1</accession>
<keyword evidence="1" id="KW-1133">Transmembrane helix</keyword>
<dbReference type="Proteomes" id="UP000006546">
    <property type="component" value="Chromosome"/>
</dbReference>
<dbReference type="Pfam" id="PF00211">
    <property type="entry name" value="Guanylate_cyc"/>
    <property type="match status" value="1"/>
</dbReference>
<dbReference type="eggNOG" id="COG2114">
    <property type="taxonomic scope" value="Bacteria"/>
</dbReference>
<dbReference type="PANTHER" id="PTHR43081">
    <property type="entry name" value="ADENYLATE CYCLASE, TERMINAL-DIFFERENTIATION SPECIFIC-RELATED"/>
    <property type="match status" value="1"/>
</dbReference>
<dbReference type="STRING" id="906968.Trebr_1958"/>
<dbReference type="GO" id="GO:0006171">
    <property type="term" value="P:cAMP biosynthetic process"/>
    <property type="evidence" value="ECO:0007669"/>
    <property type="project" value="TreeGrafter"/>
</dbReference>
<dbReference type="InterPro" id="IPR050697">
    <property type="entry name" value="Adenylyl/Guanylyl_Cyclase_3/4"/>
</dbReference>
<sequence length="563" mass="63310">MARQKKLFQYVGQTPIIPVSVKILGVFSCLLLLSNFATNFVNIQLNQHEVYALTNTVMVNQLKDLYTAASNQYEIYSFSRDRRAALAALEKVAQKGFSRKDSMAAGIGYDGRAYFYVSASGEQQTIFPDMKAVAALNAARQSGTQEGSVTFEGTKGEYFGVYKYHEDWKCYLIRAESRSEVRRASFKVFGQIAVIIVLLTLAFLWIGFTVFSRIFASVRRITESLYTMQASQNLSLLDLSGAPNDDITYLGASFNSLSSTINNLLKIFQKFVSRDVVEKAYSEHIIRLEGTQRELSILFSDIRGFTYMTETLGNDIINLLNLHYDRAIHSIHEQNGIIGSIIGDAVLAIYGATDSAENKSVSAVRSAWLVTRETAELREKLIRRRTQIEAERTLTEAEERVYKAVLIDVGVGIDGGTVFYGNIGSFEHMTNTVIGDNVNSASRLEGLTRVYALPVIVSEYIKNEVERHSGQYRFFEIDTVQVKGKTEGKKIFVPLDTETTDPEILRKFSIFEQGLAAYYVGDWKTARQLFKLCELDVADVFLKRMSIKQAPEGWNGIWTMATK</sequence>
<proteinExistence type="predicted"/>
<dbReference type="GO" id="GO:0004016">
    <property type="term" value="F:adenylate cyclase activity"/>
    <property type="evidence" value="ECO:0007669"/>
    <property type="project" value="UniProtKB-ARBA"/>
</dbReference>
<dbReference type="SMART" id="SM00044">
    <property type="entry name" value="CYCc"/>
    <property type="match status" value="1"/>
</dbReference>
<protein>
    <submittedName>
        <fullName evidence="3">Adenylate/guanylate cyclase with integral membrane sensor</fullName>
    </submittedName>
</protein>
<keyword evidence="4" id="KW-1185">Reference proteome</keyword>
<name>F4LJD1_TREBD</name>
<keyword evidence="1" id="KW-0472">Membrane</keyword>
<evidence type="ECO:0000259" key="2">
    <source>
        <dbReference type="PROSITE" id="PS50125"/>
    </source>
</evidence>
<gene>
    <name evidence="3" type="ordered locus">Trebr_1958</name>
</gene>
<dbReference type="CDD" id="cd07302">
    <property type="entry name" value="CHD"/>
    <property type="match status" value="1"/>
</dbReference>
<evidence type="ECO:0000313" key="4">
    <source>
        <dbReference type="Proteomes" id="UP000006546"/>
    </source>
</evidence>
<dbReference type="HOGENOM" id="CLU_483895_0_0_12"/>
<feature type="transmembrane region" description="Helical" evidence="1">
    <location>
        <begin position="188"/>
        <end position="211"/>
    </location>
</feature>
<organism evidence="3 4">
    <name type="scientific">Treponema brennaborense (strain DSM 12168 / CIP 105900 / DD5/3)</name>
    <dbReference type="NCBI Taxonomy" id="906968"/>
    <lineage>
        <taxon>Bacteria</taxon>
        <taxon>Pseudomonadati</taxon>
        <taxon>Spirochaetota</taxon>
        <taxon>Spirochaetia</taxon>
        <taxon>Spirochaetales</taxon>
        <taxon>Treponemataceae</taxon>
        <taxon>Treponema</taxon>
    </lineage>
</organism>
<feature type="domain" description="Guanylate cyclase" evidence="2">
    <location>
        <begin position="296"/>
        <end position="445"/>
    </location>
</feature>
<dbReference type="AlphaFoldDB" id="F4LJD1"/>
<dbReference type="InterPro" id="IPR001054">
    <property type="entry name" value="A/G_cyclase"/>
</dbReference>
<dbReference type="PANTHER" id="PTHR43081:SF1">
    <property type="entry name" value="ADENYLATE CYCLASE, TERMINAL-DIFFERENTIATION SPECIFIC"/>
    <property type="match status" value="1"/>
</dbReference>
<dbReference type="EMBL" id="CP002696">
    <property type="protein sequence ID" value="AEE17376.1"/>
    <property type="molecule type" value="Genomic_DNA"/>
</dbReference>
<dbReference type="OrthoDB" id="367535at2"/>
<evidence type="ECO:0000256" key="1">
    <source>
        <dbReference type="SAM" id="Phobius"/>
    </source>
</evidence>
<dbReference type="GO" id="GO:0035556">
    <property type="term" value="P:intracellular signal transduction"/>
    <property type="evidence" value="ECO:0007669"/>
    <property type="project" value="InterPro"/>
</dbReference>
<evidence type="ECO:0000313" key="3">
    <source>
        <dbReference type="EMBL" id="AEE17376.1"/>
    </source>
</evidence>
<dbReference type="RefSeq" id="WP_013759080.1">
    <property type="nucleotide sequence ID" value="NC_015500.1"/>
</dbReference>
<dbReference type="KEGG" id="tbe:Trebr_1958"/>